<name>A0A291DH17_9MICC</name>
<keyword evidence="4" id="KW-0067">ATP-binding</keyword>
<evidence type="ECO:0000256" key="2">
    <source>
        <dbReference type="ARBA" id="ARBA00022448"/>
    </source>
</evidence>
<dbReference type="PANTHER" id="PTHR43335">
    <property type="entry name" value="ABC TRANSPORTER, ATP-BINDING PROTEIN"/>
    <property type="match status" value="1"/>
</dbReference>
<dbReference type="Pfam" id="PF00005">
    <property type="entry name" value="ABC_tran"/>
    <property type="match status" value="1"/>
</dbReference>
<dbReference type="InterPro" id="IPR027417">
    <property type="entry name" value="P-loop_NTPase"/>
</dbReference>
<keyword evidence="2" id="KW-0813">Transport</keyword>
<dbReference type="GO" id="GO:0005524">
    <property type="term" value="F:ATP binding"/>
    <property type="evidence" value="ECO:0007669"/>
    <property type="project" value="UniProtKB-KW"/>
</dbReference>
<dbReference type="PANTHER" id="PTHR43335:SF11">
    <property type="entry name" value="ABC TRANSPORTER RELATED"/>
    <property type="match status" value="1"/>
</dbReference>
<dbReference type="EMBL" id="CP023510">
    <property type="protein sequence ID" value="ATF63703.1"/>
    <property type="molecule type" value="Genomic_DNA"/>
</dbReference>
<dbReference type="InterPro" id="IPR003439">
    <property type="entry name" value="ABC_transporter-like_ATP-bd"/>
</dbReference>
<protein>
    <submittedName>
        <fullName evidence="5">ABC transporter</fullName>
    </submittedName>
</protein>
<dbReference type="Gene3D" id="3.40.50.300">
    <property type="entry name" value="P-loop containing nucleotide triphosphate hydrolases"/>
    <property type="match status" value="1"/>
</dbReference>
<reference evidence="6" key="1">
    <citation type="submission" date="2017-09" db="EMBL/GenBank/DDBJ databases">
        <title>FDA dAtabase for Regulatory Grade micrObial Sequences (FDA-ARGOS): Supporting development and validation of Infectious Disease Dx tests.</title>
        <authorList>
            <person name="Minogue T."/>
            <person name="Wolcott M."/>
            <person name="Wasieloski L."/>
            <person name="Aguilar W."/>
            <person name="Moore D."/>
            <person name="Tallon L."/>
            <person name="Sadzewicz L."/>
            <person name="Ott S."/>
            <person name="Zhao X."/>
            <person name="Nagaraj S."/>
            <person name="Vavikolanu K."/>
            <person name="Aluvathingal J."/>
            <person name="Nadendla S."/>
            <person name="Sichtig H."/>
        </authorList>
    </citation>
    <scope>NUCLEOTIDE SEQUENCE [LARGE SCALE GENOMIC DNA]</scope>
    <source>
        <strain evidence="6">FDAARGOS_369</strain>
    </source>
</reference>
<dbReference type="InterPro" id="IPR003593">
    <property type="entry name" value="AAA+_ATPase"/>
</dbReference>
<proteinExistence type="inferred from homology"/>
<dbReference type="SUPFAM" id="SSF52540">
    <property type="entry name" value="P-loop containing nucleoside triphosphate hydrolases"/>
    <property type="match status" value="1"/>
</dbReference>
<dbReference type="SMART" id="SM00382">
    <property type="entry name" value="AAA"/>
    <property type="match status" value="1"/>
</dbReference>
<dbReference type="AlphaFoldDB" id="A0A291DH17"/>
<evidence type="ECO:0000313" key="6">
    <source>
        <dbReference type="Proteomes" id="UP000218628"/>
    </source>
</evidence>
<keyword evidence="3" id="KW-0547">Nucleotide-binding</keyword>
<dbReference type="PROSITE" id="PS50893">
    <property type="entry name" value="ABC_TRANSPORTER_2"/>
    <property type="match status" value="1"/>
</dbReference>
<evidence type="ECO:0000256" key="4">
    <source>
        <dbReference type="ARBA" id="ARBA00022840"/>
    </source>
</evidence>
<gene>
    <name evidence="5" type="ORF">CO690_08435</name>
</gene>
<dbReference type="GO" id="GO:0016887">
    <property type="term" value="F:ATP hydrolysis activity"/>
    <property type="evidence" value="ECO:0007669"/>
    <property type="project" value="InterPro"/>
</dbReference>
<dbReference type="Proteomes" id="UP000218628">
    <property type="component" value="Chromosome"/>
</dbReference>
<organism evidence="5 6">
    <name type="scientific">Rothia mucilaginosa</name>
    <dbReference type="NCBI Taxonomy" id="43675"/>
    <lineage>
        <taxon>Bacteria</taxon>
        <taxon>Bacillati</taxon>
        <taxon>Actinomycetota</taxon>
        <taxon>Actinomycetes</taxon>
        <taxon>Micrococcales</taxon>
        <taxon>Micrococcaceae</taxon>
        <taxon>Rothia</taxon>
    </lineage>
</organism>
<dbReference type="RefSeq" id="WP_005505330.1">
    <property type="nucleotide sequence ID" value="NZ_CAJZIR010000015.1"/>
</dbReference>
<comment type="similarity">
    <text evidence="1">Belongs to the ABC transporter superfamily.</text>
</comment>
<evidence type="ECO:0000256" key="1">
    <source>
        <dbReference type="ARBA" id="ARBA00005417"/>
    </source>
</evidence>
<sequence>MPAISVTDLSVGYKNSPVVSGINLQLNTGRIICLLGPNGAGKTTLMKTLLGRIKPISGHIRYDQTDISEMSAAIDHPSYFPYLSGKQNVQVVAAFWGLDVDPESALDSVGIVRAAHGRKAKDYSTGMKERLELCLALLSRPRFLFLDEPQNGLDPDGMISLSATLRRYRDEGNCVVISTHLLHEIQGVPDECVVVRNGKALHIPDLNGVNLADLYHRG</sequence>
<evidence type="ECO:0000256" key="3">
    <source>
        <dbReference type="ARBA" id="ARBA00022741"/>
    </source>
</evidence>
<accession>A0A291DH17</accession>
<evidence type="ECO:0000313" key="5">
    <source>
        <dbReference type="EMBL" id="ATF63703.1"/>
    </source>
</evidence>